<dbReference type="Gene3D" id="3.10.105.10">
    <property type="entry name" value="Dipeptide-binding Protein, Domain 3"/>
    <property type="match status" value="2"/>
</dbReference>
<organism evidence="5 6">
    <name type="scientific">Candidatus Segetimicrobium genomatis</name>
    <dbReference type="NCBI Taxonomy" id="2569760"/>
    <lineage>
        <taxon>Bacteria</taxon>
        <taxon>Bacillati</taxon>
        <taxon>Candidatus Sysuimicrobiota</taxon>
        <taxon>Candidatus Sysuimicrobiia</taxon>
        <taxon>Candidatus Sysuimicrobiales</taxon>
        <taxon>Candidatus Segetimicrobiaceae</taxon>
        <taxon>Candidatus Segetimicrobium</taxon>
    </lineage>
</organism>
<accession>A0A537JJ53</accession>
<sequence length="576" mass="64836">MARQPTRPLGSRGDAMRRQRVLRGLVFGIIAAMVLATAQPGPSQAQASRVVRELVLVTWPQAQNPQQYESARIAAEGMRQLGLKVTVRTMPWEQLADYVWEERQKWDMTTWQMVGRPERSDPDEILVNLFSSSTAKDGYNFVGFIDPKYDGLAQAQRSATDPAARKHLVDQAQQVLADAQPYTFLVNPKSLYAYDNQVWDPHTIVEQKGIGIKNFWTFVQAAPKGAQKDMVLNALDPILAINPLYISGKVDSWITELIWDRLVRIGPDGLPRPWAASAYTWVNPTTIDVTLRPGMRFHDGTPVTLDDVIFSFMAPKGDKVPMYKPFVANIADIKKVNATTLRFVLAKPQAAFLTSTLGKLNIVPQHAWGPMLQSLEGKKDNAQFLQEKAPVGSGPFRFVSWTRGQEVVLEANPQHWAAPKMHRWILRTVSNVEASLGGLRNGEINFLSDYLGDPMVLNRLSRQDPRITVVASTDIGFQFIAYNERRPPFNDVNLRRALTMAIDRTMIRLVAFKGYGEMSDSPVSKALEYWHASRLPQYSRDVQAARDLLKKAGYEWDGQGRLMYPASQSETLEVAR</sequence>
<feature type="domain" description="Solute-binding protein family 5" evidence="4">
    <location>
        <begin position="272"/>
        <end position="561"/>
    </location>
</feature>
<evidence type="ECO:0000256" key="2">
    <source>
        <dbReference type="ARBA" id="ARBA00022448"/>
    </source>
</evidence>
<proteinExistence type="inferred from homology"/>
<dbReference type="Pfam" id="PF00496">
    <property type="entry name" value="SBP_bac_5"/>
    <property type="match status" value="1"/>
</dbReference>
<comment type="caution">
    <text evidence="5">The sequence shown here is derived from an EMBL/GenBank/DDBJ whole genome shotgun (WGS) entry which is preliminary data.</text>
</comment>
<keyword evidence="2" id="KW-0813">Transport</keyword>
<dbReference type="InterPro" id="IPR000914">
    <property type="entry name" value="SBP_5_dom"/>
</dbReference>
<evidence type="ECO:0000313" key="5">
    <source>
        <dbReference type="EMBL" id="TMI83587.1"/>
    </source>
</evidence>
<name>A0A537JJ53_9BACT</name>
<comment type="similarity">
    <text evidence="1">Belongs to the bacterial solute-binding protein 5 family.</text>
</comment>
<keyword evidence="3" id="KW-0732">Signal</keyword>
<evidence type="ECO:0000313" key="6">
    <source>
        <dbReference type="Proteomes" id="UP000320048"/>
    </source>
</evidence>
<gene>
    <name evidence="5" type="ORF">E6H04_02615</name>
</gene>
<dbReference type="PANTHER" id="PTHR30290:SF9">
    <property type="entry name" value="OLIGOPEPTIDE-BINDING PROTEIN APPA"/>
    <property type="match status" value="1"/>
</dbReference>
<dbReference type="SUPFAM" id="SSF53850">
    <property type="entry name" value="Periplasmic binding protein-like II"/>
    <property type="match status" value="2"/>
</dbReference>
<dbReference type="AlphaFoldDB" id="A0A537JJ53"/>
<evidence type="ECO:0000256" key="1">
    <source>
        <dbReference type="ARBA" id="ARBA00005695"/>
    </source>
</evidence>
<dbReference type="InterPro" id="IPR039424">
    <property type="entry name" value="SBP_5"/>
</dbReference>
<dbReference type="PANTHER" id="PTHR30290">
    <property type="entry name" value="PERIPLASMIC BINDING COMPONENT OF ABC TRANSPORTER"/>
    <property type="match status" value="1"/>
</dbReference>
<evidence type="ECO:0000256" key="3">
    <source>
        <dbReference type="ARBA" id="ARBA00022729"/>
    </source>
</evidence>
<reference evidence="5 6" key="1">
    <citation type="journal article" date="2019" name="Nat. Microbiol.">
        <title>Mediterranean grassland soil C-N compound turnover is dependent on rainfall and depth, and is mediated by genomically divergent microorganisms.</title>
        <authorList>
            <person name="Diamond S."/>
            <person name="Andeer P.F."/>
            <person name="Li Z."/>
            <person name="Crits-Christoph A."/>
            <person name="Burstein D."/>
            <person name="Anantharaman K."/>
            <person name="Lane K.R."/>
            <person name="Thomas B.C."/>
            <person name="Pan C."/>
            <person name="Northen T.R."/>
            <person name="Banfield J.F."/>
        </authorList>
    </citation>
    <scope>NUCLEOTIDE SEQUENCE [LARGE SCALE GENOMIC DNA]</scope>
    <source>
        <strain evidence="5">NP_7</strain>
    </source>
</reference>
<dbReference type="CDD" id="cd00995">
    <property type="entry name" value="PBP2_NikA_DppA_OppA_like"/>
    <property type="match status" value="1"/>
</dbReference>
<dbReference type="GO" id="GO:1904680">
    <property type="term" value="F:peptide transmembrane transporter activity"/>
    <property type="evidence" value="ECO:0007669"/>
    <property type="project" value="TreeGrafter"/>
</dbReference>
<protein>
    <submittedName>
        <fullName evidence="5">Twin-arginine translocation pathway signal protein</fullName>
    </submittedName>
</protein>
<dbReference type="EMBL" id="VBAO01000069">
    <property type="protein sequence ID" value="TMI83587.1"/>
    <property type="molecule type" value="Genomic_DNA"/>
</dbReference>
<dbReference type="GO" id="GO:0015833">
    <property type="term" value="P:peptide transport"/>
    <property type="evidence" value="ECO:0007669"/>
    <property type="project" value="TreeGrafter"/>
</dbReference>
<evidence type="ECO:0000259" key="4">
    <source>
        <dbReference type="Pfam" id="PF00496"/>
    </source>
</evidence>
<dbReference type="Gene3D" id="3.40.190.10">
    <property type="entry name" value="Periplasmic binding protein-like II"/>
    <property type="match status" value="2"/>
</dbReference>
<dbReference type="Proteomes" id="UP000320048">
    <property type="component" value="Unassembled WGS sequence"/>
</dbReference>